<dbReference type="PROSITE" id="PS50112">
    <property type="entry name" value="PAS"/>
    <property type="match status" value="1"/>
</dbReference>
<gene>
    <name evidence="7" type="ORF">C7B65_13605</name>
</gene>
<dbReference type="InterPro" id="IPR035965">
    <property type="entry name" value="PAS-like_dom_sf"/>
</dbReference>
<evidence type="ECO:0000313" key="7">
    <source>
        <dbReference type="EMBL" id="PSB18808.1"/>
    </source>
</evidence>
<evidence type="ECO:0000259" key="6">
    <source>
        <dbReference type="PROSITE" id="PS51063"/>
    </source>
</evidence>
<dbReference type="SMART" id="SM00419">
    <property type="entry name" value="HTH_CRP"/>
    <property type="match status" value="1"/>
</dbReference>
<keyword evidence="3" id="KW-0804">Transcription</keyword>
<evidence type="ECO:0000256" key="4">
    <source>
        <dbReference type="SAM" id="Coils"/>
    </source>
</evidence>
<dbReference type="NCBIfam" id="TIGR00229">
    <property type="entry name" value="sensory_box"/>
    <property type="match status" value="1"/>
</dbReference>
<dbReference type="GO" id="GO:0003677">
    <property type="term" value="F:DNA binding"/>
    <property type="evidence" value="ECO:0007669"/>
    <property type="project" value="UniProtKB-KW"/>
</dbReference>
<organism evidence="7 8">
    <name type="scientific">Phormidesmis priestleyi ULC007</name>
    <dbReference type="NCBI Taxonomy" id="1920490"/>
    <lineage>
        <taxon>Bacteria</taxon>
        <taxon>Bacillati</taxon>
        <taxon>Cyanobacteriota</taxon>
        <taxon>Cyanophyceae</taxon>
        <taxon>Leptolyngbyales</taxon>
        <taxon>Leptolyngbyaceae</taxon>
        <taxon>Phormidesmis</taxon>
    </lineage>
</organism>
<reference evidence="7 8" key="1">
    <citation type="submission" date="2018-02" db="EMBL/GenBank/DDBJ databases">
        <authorList>
            <person name="Cohen D.B."/>
            <person name="Kent A.D."/>
        </authorList>
    </citation>
    <scope>NUCLEOTIDE SEQUENCE [LARGE SCALE GENOMIC DNA]</scope>
    <source>
        <strain evidence="7 8">ULC007</strain>
    </source>
</reference>
<protein>
    <submittedName>
        <fullName evidence="7">PAS domain S-box protein</fullName>
    </submittedName>
</protein>
<dbReference type="SMART" id="SM00091">
    <property type="entry name" value="PAS"/>
    <property type="match status" value="1"/>
</dbReference>
<dbReference type="GO" id="GO:0006355">
    <property type="term" value="P:regulation of DNA-templated transcription"/>
    <property type="evidence" value="ECO:0007669"/>
    <property type="project" value="InterPro"/>
</dbReference>
<accession>A0A2T1DE98</accession>
<evidence type="ECO:0000313" key="8">
    <source>
        <dbReference type="Proteomes" id="UP000238634"/>
    </source>
</evidence>
<reference evidence="7 8" key="2">
    <citation type="submission" date="2018-03" db="EMBL/GenBank/DDBJ databases">
        <title>The ancient ancestry and fast evolution of plastids.</title>
        <authorList>
            <person name="Moore K.R."/>
            <person name="Magnabosco C."/>
            <person name="Momper L."/>
            <person name="Gold D.A."/>
            <person name="Bosak T."/>
            <person name="Fournier G.P."/>
        </authorList>
    </citation>
    <scope>NUCLEOTIDE SEQUENCE [LARGE SCALE GENOMIC DNA]</scope>
    <source>
        <strain evidence="7 8">ULC007</strain>
    </source>
</reference>
<evidence type="ECO:0000256" key="3">
    <source>
        <dbReference type="ARBA" id="ARBA00023163"/>
    </source>
</evidence>
<dbReference type="InterPro" id="IPR013767">
    <property type="entry name" value="PAS_fold"/>
</dbReference>
<dbReference type="OrthoDB" id="5242211at2"/>
<dbReference type="CDD" id="cd00092">
    <property type="entry name" value="HTH_CRP"/>
    <property type="match status" value="1"/>
</dbReference>
<evidence type="ECO:0000256" key="2">
    <source>
        <dbReference type="ARBA" id="ARBA00023125"/>
    </source>
</evidence>
<dbReference type="InterPro" id="IPR018490">
    <property type="entry name" value="cNMP-bd_dom_sf"/>
</dbReference>
<dbReference type="InterPro" id="IPR000595">
    <property type="entry name" value="cNMP-bd_dom"/>
</dbReference>
<dbReference type="RefSeq" id="WP_073073717.1">
    <property type="nucleotide sequence ID" value="NZ_MPPI01000024.1"/>
</dbReference>
<feature type="coiled-coil region" evidence="4">
    <location>
        <begin position="39"/>
        <end position="80"/>
    </location>
</feature>
<keyword evidence="4" id="KW-0175">Coiled coil</keyword>
<evidence type="ECO:0000256" key="1">
    <source>
        <dbReference type="ARBA" id="ARBA00023015"/>
    </source>
</evidence>
<dbReference type="Pfam" id="PF00989">
    <property type="entry name" value="PAS"/>
    <property type="match status" value="1"/>
</dbReference>
<dbReference type="Proteomes" id="UP000238634">
    <property type="component" value="Unassembled WGS sequence"/>
</dbReference>
<dbReference type="InterPro" id="IPR036388">
    <property type="entry name" value="WH-like_DNA-bd_sf"/>
</dbReference>
<dbReference type="Gene3D" id="1.10.10.10">
    <property type="entry name" value="Winged helix-like DNA-binding domain superfamily/Winged helix DNA-binding domain"/>
    <property type="match status" value="1"/>
</dbReference>
<dbReference type="AlphaFoldDB" id="A0A2T1DE98"/>
<sequence>MNINLLSQQVETMYGRLSILCHDANATPIPSPELLPVALKELGVASEELQVAMEELTRQNEELLVARNRTEAERQRYQNLFEFAPDAYLVTDLGGNIREANRAAVALLSRQQRFLVGKLLVSVVAIDDRPLFRAKLSQLAQRDHVDAYVRLQRHSNEVFDAMLTVDVIRYPENAPLLRWLVRDITERKRAEAALEQGDYTPFQDRPMQTYTKGEVIPLDTQALWLVAQGLVKLTTLSDSGDEMLVGLATDGMVFGSSFTSLQTYQAIALATVQLVSIPLTEVSQSPRLAQALLPSMNQRLRQTESFLTIYGQLRVQDRLNRLLSLLKQEIGQPVAQGTRLRVRLTHQDFASACCTTRVTVTRLLGKLQQQGTIVVDAQNHLIIKE</sequence>
<proteinExistence type="predicted"/>
<dbReference type="SUPFAM" id="SSF46785">
    <property type="entry name" value="Winged helix' DNA-binding domain"/>
    <property type="match status" value="1"/>
</dbReference>
<dbReference type="PROSITE" id="PS51063">
    <property type="entry name" value="HTH_CRP_2"/>
    <property type="match status" value="1"/>
</dbReference>
<comment type="caution">
    <text evidence="7">The sequence shown here is derived from an EMBL/GenBank/DDBJ whole genome shotgun (WGS) entry which is preliminary data.</text>
</comment>
<dbReference type="InterPro" id="IPR012318">
    <property type="entry name" value="HTH_CRP"/>
</dbReference>
<dbReference type="InterPro" id="IPR000014">
    <property type="entry name" value="PAS"/>
</dbReference>
<dbReference type="SUPFAM" id="SSF55785">
    <property type="entry name" value="PYP-like sensor domain (PAS domain)"/>
    <property type="match status" value="1"/>
</dbReference>
<dbReference type="InterPro" id="IPR014710">
    <property type="entry name" value="RmlC-like_jellyroll"/>
</dbReference>
<dbReference type="CDD" id="cd00038">
    <property type="entry name" value="CAP_ED"/>
    <property type="match status" value="1"/>
</dbReference>
<dbReference type="SUPFAM" id="SSF51206">
    <property type="entry name" value="cAMP-binding domain-like"/>
    <property type="match status" value="1"/>
</dbReference>
<evidence type="ECO:0000259" key="5">
    <source>
        <dbReference type="PROSITE" id="PS50112"/>
    </source>
</evidence>
<dbReference type="InterPro" id="IPR036390">
    <property type="entry name" value="WH_DNA-bd_sf"/>
</dbReference>
<keyword evidence="2" id="KW-0238">DNA-binding</keyword>
<feature type="domain" description="HTH crp-type" evidence="6">
    <location>
        <begin position="313"/>
        <end position="385"/>
    </location>
</feature>
<dbReference type="STRING" id="1920490.GCA_001895925_00300"/>
<dbReference type="EMBL" id="PVWG01000014">
    <property type="protein sequence ID" value="PSB18808.1"/>
    <property type="molecule type" value="Genomic_DNA"/>
</dbReference>
<dbReference type="Pfam" id="PF13545">
    <property type="entry name" value="HTH_Crp_2"/>
    <property type="match status" value="1"/>
</dbReference>
<dbReference type="Gene3D" id="3.30.450.20">
    <property type="entry name" value="PAS domain"/>
    <property type="match status" value="1"/>
</dbReference>
<dbReference type="Gene3D" id="2.60.120.10">
    <property type="entry name" value="Jelly Rolls"/>
    <property type="match status" value="1"/>
</dbReference>
<keyword evidence="8" id="KW-1185">Reference proteome</keyword>
<keyword evidence="1" id="KW-0805">Transcription regulation</keyword>
<name>A0A2T1DE98_9CYAN</name>
<dbReference type="CDD" id="cd00130">
    <property type="entry name" value="PAS"/>
    <property type="match status" value="1"/>
</dbReference>
<feature type="domain" description="PAS" evidence="5">
    <location>
        <begin position="73"/>
        <end position="143"/>
    </location>
</feature>